<keyword evidence="7 9" id="KW-0129">CBS domain</keyword>
<feature type="domain" description="CBS" evidence="12">
    <location>
        <begin position="270"/>
        <end position="329"/>
    </location>
</feature>
<evidence type="ECO:0000256" key="10">
    <source>
        <dbReference type="PROSITE-ProRule" id="PRU01193"/>
    </source>
</evidence>
<keyword evidence="8 10" id="KW-0472">Membrane</keyword>
<evidence type="ECO:0000313" key="14">
    <source>
        <dbReference type="EMBL" id="OGI41321.1"/>
    </source>
</evidence>
<dbReference type="SUPFAM" id="SSF56176">
    <property type="entry name" value="FAD-binding/transporter-associated domain-like"/>
    <property type="match status" value="1"/>
</dbReference>
<comment type="caution">
    <text evidence="14">The sequence shown here is derived from an EMBL/GenBank/DDBJ whole genome shotgun (WGS) entry which is preliminary data.</text>
</comment>
<gene>
    <name evidence="14" type="ORF">A2140_05170</name>
</gene>
<comment type="similarity">
    <text evidence="2">Belongs to the UPF0053 family.</text>
</comment>
<feature type="transmembrane region" description="Helical" evidence="11">
    <location>
        <begin position="123"/>
        <end position="153"/>
    </location>
</feature>
<evidence type="ECO:0000256" key="11">
    <source>
        <dbReference type="SAM" id="Phobius"/>
    </source>
</evidence>
<comment type="subcellular location">
    <subcellularLocation>
        <location evidence="1">Cell membrane</location>
        <topology evidence="1">Multi-pass membrane protein</topology>
    </subcellularLocation>
</comment>
<dbReference type="CDD" id="cd04590">
    <property type="entry name" value="CBS_pair_CorC_HlyC_assoc"/>
    <property type="match status" value="1"/>
</dbReference>
<sequence>MTPSPAFLGILLAVLVLLSAFFSASEIGLLTLNRYRLRGQAQSGHRGAKLASRLLEQPDRLLGVILIGNNTVNVGASFVASLLTLELYGEKALAIAAAILTFVILVIGEVAPKTYAALYPERIAFPAAYVLTPLLQVLRPVIWLVNGISNLLLRLFRVNVRRRTASAITADELRVLVREADVLIPESHQDMMLAILDLEKVTVNDVMVPRHRIRGVDLDAEWDHIVDQLTASRFTRLPVYRGNLDNVVGVVHARLVLNLMREGKLDREALTRIIADPYYIPWGTSLTTQLLNFKKIGRRMGLVVNEYGDIQGLVSLDEILEEIVGEFTTHAFGKDEDIHRQADGSYLVQGTASLRDLNRKLGWNLPTEESRTLNGPITEHLETLPEPGTSLKLHGYTVEVLRPRGTAVAIAKIHPVEPAEPDTSSPAAE</sequence>
<evidence type="ECO:0000256" key="7">
    <source>
        <dbReference type="ARBA" id="ARBA00023122"/>
    </source>
</evidence>
<dbReference type="GO" id="GO:0005886">
    <property type="term" value="C:plasma membrane"/>
    <property type="evidence" value="ECO:0007669"/>
    <property type="project" value="UniProtKB-SubCell"/>
</dbReference>
<dbReference type="Gene3D" id="3.30.465.10">
    <property type="match status" value="1"/>
</dbReference>
<evidence type="ECO:0000256" key="2">
    <source>
        <dbReference type="ARBA" id="ARBA00006337"/>
    </source>
</evidence>
<dbReference type="InterPro" id="IPR005170">
    <property type="entry name" value="Transptr-assoc_dom"/>
</dbReference>
<evidence type="ECO:0000256" key="1">
    <source>
        <dbReference type="ARBA" id="ARBA00004651"/>
    </source>
</evidence>
<evidence type="ECO:0000259" key="12">
    <source>
        <dbReference type="PROSITE" id="PS51371"/>
    </source>
</evidence>
<dbReference type="EMBL" id="MFSQ01000017">
    <property type="protein sequence ID" value="OGI41321.1"/>
    <property type="molecule type" value="Genomic_DNA"/>
</dbReference>
<dbReference type="GO" id="GO:0050660">
    <property type="term" value="F:flavin adenine dinucleotide binding"/>
    <property type="evidence" value="ECO:0007669"/>
    <property type="project" value="InterPro"/>
</dbReference>
<organism evidence="14 15">
    <name type="scientific">Candidatus Muproteobacteria bacterium RBG_16_62_13</name>
    <dbReference type="NCBI Taxonomy" id="1817756"/>
    <lineage>
        <taxon>Bacteria</taxon>
        <taxon>Pseudomonadati</taxon>
        <taxon>Pseudomonadota</taxon>
        <taxon>Candidatus Muproteobacteria</taxon>
    </lineage>
</organism>
<dbReference type="Gene3D" id="3.10.580.10">
    <property type="entry name" value="CBS-domain"/>
    <property type="match status" value="1"/>
</dbReference>
<dbReference type="PANTHER" id="PTHR22777:SF32">
    <property type="entry name" value="UPF0053 INNER MEMBRANE PROTEIN YFJD"/>
    <property type="match status" value="1"/>
</dbReference>
<evidence type="ECO:0000256" key="5">
    <source>
        <dbReference type="ARBA" id="ARBA00022737"/>
    </source>
</evidence>
<dbReference type="PANTHER" id="PTHR22777">
    <property type="entry name" value="HEMOLYSIN-RELATED"/>
    <property type="match status" value="1"/>
</dbReference>
<keyword evidence="6 10" id="KW-1133">Transmembrane helix</keyword>
<feature type="transmembrane region" description="Helical" evidence="11">
    <location>
        <begin position="61"/>
        <end position="85"/>
    </location>
</feature>
<keyword evidence="3" id="KW-1003">Cell membrane</keyword>
<dbReference type="InterPro" id="IPR002550">
    <property type="entry name" value="CNNM"/>
</dbReference>
<dbReference type="Proteomes" id="UP000178379">
    <property type="component" value="Unassembled WGS sequence"/>
</dbReference>
<keyword evidence="5" id="KW-0677">Repeat</keyword>
<protein>
    <submittedName>
        <fullName evidence="14">Magnesium/cobalt efflux protein</fullName>
    </submittedName>
</protein>
<reference evidence="14 15" key="1">
    <citation type="journal article" date="2016" name="Nat. Commun.">
        <title>Thousands of microbial genomes shed light on interconnected biogeochemical processes in an aquifer system.</title>
        <authorList>
            <person name="Anantharaman K."/>
            <person name="Brown C.T."/>
            <person name="Hug L.A."/>
            <person name="Sharon I."/>
            <person name="Castelle C.J."/>
            <person name="Probst A.J."/>
            <person name="Thomas B.C."/>
            <person name="Singh A."/>
            <person name="Wilkins M.J."/>
            <person name="Karaoz U."/>
            <person name="Brodie E.L."/>
            <person name="Williams K.H."/>
            <person name="Hubbard S.S."/>
            <person name="Banfield J.F."/>
        </authorList>
    </citation>
    <scope>NUCLEOTIDE SEQUENCE [LARGE SCALE GENOMIC DNA]</scope>
</reference>
<dbReference type="Pfam" id="PF03471">
    <property type="entry name" value="CorC_HlyC"/>
    <property type="match status" value="1"/>
</dbReference>
<dbReference type="InterPro" id="IPR046342">
    <property type="entry name" value="CBS_dom_sf"/>
</dbReference>
<evidence type="ECO:0000256" key="4">
    <source>
        <dbReference type="ARBA" id="ARBA00022692"/>
    </source>
</evidence>
<dbReference type="STRING" id="1817756.A2140_05170"/>
<dbReference type="InterPro" id="IPR044751">
    <property type="entry name" value="Ion_transp-like_CBS"/>
</dbReference>
<dbReference type="InterPro" id="IPR036318">
    <property type="entry name" value="FAD-bd_PCMH-like_sf"/>
</dbReference>
<evidence type="ECO:0000256" key="9">
    <source>
        <dbReference type="PROSITE-ProRule" id="PRU00703"/>
    </source>
</evidence>
<evidence type="ECO:0000256" key="6">
    <source>
        <dbReference type="ARBA" id="ARBA00022989"/>
    </source>
</evidence>
<evidence type="ECO:0000259" key="13">
    <source>
        <dbReference type="PROSITE" id="PS51846"/>
    </source>
</evidence>
<accession>A0A1F6T860</accession>
<dbReference type="InterPro" id="IPR000644">
    <property type="entry name" value="CBS_dom"/>
</dbReference>
<name>A0A1F6T860_9PROT</name>
<dbReference type="SUPFAM" id="SSF54631">
    <property type="entry name" value="CBS-domain pair"/>
    <property type="match status" value="1"/>
</dbReference>
<evidence type="ECO:0000256" key="8">
    <source>
        <dbReference type="ARBA" id="ARBA00023136"/>
    </source>
</evidence>
<dbReference type="AlphaFoldDB" id="A0A1F6T860"/>
<feature type="transmembrane region" description="Helical" evidence="11">
    <location>
        <begin position="92"/>
        <end position="111"/>
    </location>
</feature>
<dbReference type="SMART" id="SM01091">
    <property type="entry name" value="CorC_HlyC"/>
    <property type="match status" value="1"/>
</dbReference>
<dbReference type="PROSITE" id="PS51371">
    <property type="entry name" value="CBS"/>
    <property type="match status" value="1"/>
</dbReference>
<proteinExistence type="inferred from homology"/>
<keyword evidence="4 10" id="KW-0812">Transmembrane</keyword>
<dbReference type="Pfam" id="PF01595">
    <property type="entry name" value="CNNM"/>
    <property type="match status" value="1"/>
</dbReference>
<evidence type="ECO:0000256" key="3">
    <source>
        <dbReference type="ARBA" id="ARBA00022475"/>
    </source>
</evidence>
<dbReference type="PROSITE" id="PS51846">
    <property type="entry name" value="CNNM"/>
    <property type="match status" value="1"/>
</dbReference>
<dbReference type="InterPro" id="IPR016169">
    <property type="entry name" value="FAD-bd_PCMH_sub2"/>
</dbReference>
<evidence type="ECO:0000313" key="15">
    <source>
        <dbReference type="Proteomes" id="UP000178379"/>
    </source>
</evidence>
<feature type="domain" description="CNNM transmembrane" evidence="13">
    <location>
        <begin position="1"/>
        <end position="190"/>
    </location>
</feature>